<feature type="compositionally biased region" description="Basic and acidic residues" evidence="2">
    <location>
        <begin position="159"/>
        <end position="176"/>
    </location>
</feature>
<feature type="compositionally biased region" description="Basic residues" evidence="2">
    <location>
        <begin position="16"/>
        <end position="26"/>
    </location>
</feature>
<dbReference type="EMBL" id="MCGE01000045">
    <property type="protein sequence ID" value="ORZ05220.1"/>
    <property type="molecule type" value="Genomic_DNA"/>
</dbReference>
<accession>A0A1X2HY66</accession>
<evidence type="ECO:0000313" key="4">
    <source>
        <dbReference type="EMBL" id="ORZ05220.1"/>
    </source>
</evidence>
<evidence type="ECO:0000256" key="2">
    <source>
        <dbReference type="SAM" id="MobiDB-lite"/>
    </source>
</evidence>
<proteinExistence type="predicted"/>
<dbReference type="InterPro" id="IPR050441">
    <property type="entry name" value="RBM"/>
</dbReference>
<organism evidence="4 5">
    <name type="scientific">Absidia repens</name>
    <dbReference type="NCBI Taxonomy" id="90262"/>
    <lineage>
        <taxon>Eukaryota</taxon>
        <taxon>Fungi</taxon>
        <taxon>Fungi incertae sedis</taxon>
        <taxon>Mucoromycota</taxon>
        <taxon>Mucoromycotina</taxon>
        <taxon>Mucoromycetes</taxon>
        <taxon>Mucorales</taxon>
        <taxon>Cunninghamellaceae</taxon>
        <taxon>Absidia</taxon>
    </lineage>
</organism>
<dbReference type="SMART" id="SM00360">
    <property type="entry name" value="RRM"/>
    <property type="match status" value="1"/>
</dbReference>
<evidence type="ECO:0000256" key="1">
    <source>
        <dbReference type="PROSITE-ProRule" id="PRU00176"/>
    </source>
</evidence>
<comment type="caution">
    <text evidence="4">The sequence shown here is derived from an EMBL/GenBank/DDBJ whole genome shotgun (WGS) entry which is preliminary data.</text>
</comment>
<dbReference type="AlphaFoldDB" id="A0A1X2HY66"/>
<gene>
    <name evidence="4" type="ORF">BCR42DRAFT_463413</name>
</gene>
<dbReference type="OrthoDB" id="6159137at2759"/>
<feature type="region of interest" description="Disordered" evidence="2">
    <location>
        <begin position="1"/>
        <end position="68"/>
    </location>
</feature>
<feature type="compositionally biased region" description="Basic and acidic residues" evidence="2">
    <location>
        <begin position="27"/>
        <end position="51"/>
    </location>
</feature>
<dbReference type="SUPFAM" id="SSF54928">
    <property type="entry name" value="RNA-binding domain, RBD"/>
    <property type="match status" value="1"/>
</dbReference>
<dbReference type="PANTHER" id="PTHR48034">
    <property type="entry name" value="TRANSFORMER-2 SEX-DETERMINING PROTEIN-RELATED"/>
    <property type="match status" value="1"/>
</dbReference>
<sequence length="247" mass="29329">MCFDIDRRVSDERRRSPPRSHSRSRSPLHERRESRYRSRSRSGDRLDRGLPDEEVNPGDNLFVTGLSSKTTGTQLEEVFTKHGTVHKAEVMYDPHTRESRGFGFIQMKNAEDADRAMDAVNATEIDGRIVTVEKAKRAKPRNPTPGRYHGPPKHGHGGRHMDRFDPRSAGDYRYRRDSRYDRATRYDRPYDRYMDRYEAPPYDRLERDRYNRYDRYDRYDRRPPHQDTILTPALIGHHISFLLLLFY</sequence>
<dbReference type="InterPro" id="IPR012677">
    <property type="entry name" value="Nucleotide-bd_a/b_plait_sf"/>
</dbReference>
<evidence type="ECO:0000313" key="5">
    <source>
        <dbReference type="Proteomes" id="UP000193560"/>
    </source>
</evidence>
<keyword evidence="1" id="KW-0694">RNA-binding</keyword>
<protein>
    <recommendedName>
        <fullName evidence="3">RRM domain-containing protein</fullName>
    </recommendedName>
</protein>
<keyword evidence="5" id="KW-1185">Reference proteome</keyword>
<dbReference type="GO" id="GO:0003723">
    <property type="term" value="F:RNA binding"/>
    <property type="evidence" value="ECO:0007669"/>
    <property type="project" value="UniProtKB-UniRule"/>
</dbReference>
<dbReference type="STRING" id="90262.A0A1X2HY66"/>
<dbReference type="Pfam" id="PF00076">
    <property type="entry name" value="RRM_1"/>
    <property type="match status" value="1"/>
</dbReference>
<feature type="compositionally biased region" description="Basic and acidic residues" evidence="2">
    <location>
        <begin position="1"/>
        <end position="15"/>
    </location>
</feature>
<name>A0A1X2HY66_9FUNG</name>
<feature type="domain" description="RRM" evidence="3">
    <location>
        <begin position="59"/>
        <end position="137"/>
    </location>
</feature>
<dbReference type="InterPro" id="IPR000504">
    <property type="entry name" value="RRM_dom"/>
</dbReference>
<evidence type="ECO:0000259" key="3">
    <source>
        <dbReference type="PROSITE" id="PS50102"/>
    </source>
</evidence>
<dbReference type="InterPro" id="IPR035979">
    <property type="entry name" value="RBD_domain_sf"/>
</dbReference>
<dbReference type="Proteomes" id="UP000193560">
    <property type="component" value="Unassembled WGS sequence"/>
</dbReference>
<feature type="region of interest" description="Disordered" evidence="2">
    <location>
        <begin position="135"/>
        <end position="176"/>
    </location>
</feature>
<dbReference type="Gene3D" id="3.30.70.330">
    <property type="match status" value="1"/>
</dbReference>
<reference evidence="4 5" key="1">
    <citation type="submission" date="2016-07" db="EMBL/GenBank/DDBJ databases">
        <title>Pervasive Adenine N6-methylation of Active Genes in Fungi.</title>
        <authorList>
            <consortium name="DOE Joint Genome Institute"/>
            <person name="Mondo S.J."/>
            <person name="Dannebaum R.O."/>
            <person name="Kuo R.C."/>
            <person name="Labutti K."/>
            <person name="Haridas S."/>
            <person name="Kuo A."/>
            <person name="Salamov A."/>
            <person name="Ahrendt S.R."/>
            <person name="Lipzen A."/>
            <person name="Sullivan W."/>
            <person name="Andreopoulos W.B."/>
            <person name="Clum A."/>
            <person name="Lindquist E."/>
            <person name="Daum C."/>
            <person name="Ramamoorthy G.K."/>
            <person name="Gryganskyi A."/>
            <person name="Culley D."/>
            <person name="Magnuson J.K."/>
            <person name="James T.Y."/>
            <person name="O'Malley M.A."/>
            <person name="Stajich J.E."/>
            <person name="Spatafora J.W."/>
            <person name="Visel A."/>
            <person name="Grigoriev I.V."/>
        </authorList>
    </citation>
    <scope>NUCLEOTIDE SEQUENCE [LARGE SCALE GENOMIC DNA]</scope>
    <source>
        <strain evidence="4 5">NRRL 1336</strain>
    </source>
</reference>
<dbReference type="PROSITE" id="PS50102">
    <property type="entry name" value="RRM"/>
    <property type="match status" value="1"/>
</dbReference>